<comment type="subcellular location">
    <subcellularLocation>
        <location evidence="1">Membrane</location>
        <topology evidence="1">Multi-pass membrane protein</topology>
    </subcellularLocation>
</comment>
<dbReference type="InterPro" id="IPR029058">
    <property type="entry name" value="AB_hydrolase_fold"/>
</dbReference>
<dbReference type="EMBL" id="KZ821266">
    <property type="protein sequence ID" value="PYH41262.1"/>
    <property type="molecule type" value="Genomic_DNA"/>
</dbReference>
<feature type="transmembrane region" description="Helical" evidence="5">
    <location>
        <begin position="671"/>
        <end position="689"/>
    </location>
</feature>
<dbReference type="Pfam" id="PF07690">
    <property type="entry name" value="MFS_1"/>
    <property type="match status" value="1"/>
</dbReference>
<feature type="transmembrane region" description="Helical" evidence="5">
    <location>
        <begin position="324"/>
        <end position="347"/>
    </location>
</feature>
<dbReference type="OrthoDB" id="440553at2759"/>
<feature type="transmembrane region" description="Helical" evidence="5">
    <location>
        <begin position="573"/>
        <end position="598"/>
    </location>
</feature>
<dbReference type="Proteomes" id="UP000248349">
    <property type="component" value="Unassembled WGS sequence"/>
</dbReference>
<dbReference type="Pfam" id="PF03959">
    <property type="entry name" value="FSH1"/>
    <property type="match status" value="1"/>
</dbReference>
<keyword evidence="2 5" id="KW-0812">Transmembrane</keyword>
<dbReference type="InterPro" id="IPR011701">
    <property type="entry name" value="MFS"/>
</dbReference>
<feature type="transmembrane region" description="Helical" evidence="5">
    <location>
        <begin position="541"/>
        <end position="561"/>
    </location>
</feature>
<feature type="transmembrane region" description="Helical" evidence="5">
    <location>
        <begin position="396"/>
        <end position="419"/>
    </location>
</feature>
<evidence type="ECO:0000256" key="4">
    <source>
        <dbReference type="ARBA" id="ARBA00023136"/>
    </source>
</evidence>
<name>A0A319A182_9EURO</name>
<keyword evidence="3 5" id="KW-1133">Transmembrane helix</keyword>
<sequence length="698" mass="75416">MHILWYVTRRVVLSRTDRKTGSLHGAGTNSRIFEIQTAAIRYELGDHHTYDFIEGHLPAPLQPGIELIATKDEPVYAYFDEQDPDSGVVAYKHLEELLHHEGPYDGVIAFSQTGTMILTYLAHLTKSGPNCQLPFKFAIILSITHPPLDYEAFQRGIIAPIDLESETYKDVIPIPTGHIWGSLDQAANKVALTNTICRAEVRWVHIALSLFLATAEITIISTSLITITRHLDGADQSTWIITSYLLAFAGFLTVWAKCSDFIGLKLAILVSLAIFTAFSGGCAAAQTMSQLIICRAFQGMGGSGVFSSCLSSLIRMLPPERFDLASAVGSGVLTFALILGSLIGGGISTSGDWRWIFLCNVPAGVVAWISIYFLVPRDFDSTSSPASAVRLRPWSFATKADTVGCLLLLAFSVLFVAAFQEANVRYAWSSATTVSILTISGLLLVGFIAWEWLVANRKCWGFEPILPWGILRNRVLLGAILGCFLTGPAVTILYIELPQRFQTVNQSSALRAGLQVLTFGVGSPAGAAICSLLAGRFGCPFVYLAAAGSVLQIVGAFLLASVPATLRIWPGQYGYMAITGVGTGISIAALYMCVPVVVRGSTDQATAMGLTLQARMIGASLGVAIVNSILIDYVEGHLPGTISDVHVLSGLPAGVQEEVRRVYAEGYGRQMYAVGAFGAAQWIAVMLMWKREQVRFVQ</sequence>
<feature type="transmembrane region" description="Helical" evidence="5">
    <location>
        <begin position="610"/>
        <end position="631"/>
    </location>
</feature>
<reference evidence="7 8" key="1">
    <citation type="submission" date="2016-12" db="EMBL/GenBank/DDBJ databases">
        <title>The genomes of Aspergillus section Nigri reveals drivers in fungal speciation.</title>
        <authorList>
            <consortium name="DOE Joint Genome Institute"/>
            <person name="Vesth T.C."/>
            <person name="Nybo J."/>
            <person name="Theobald S."/>
            <person name="Brandl J."/>
            <person name="Frisvad J.C."/>
            <person name="Nielsen K.F."/>
            <person name="Lyhne E.K."/>
            <person name="Kogle M.E."/>
            <person name="Kuo A."/>
            <person name="Riley R."/>
            <person name="Clum A."/>
            <person name="Nolan M."/>
            <person name="Lipzen A."/>
            <person name="Salamov A."/>
            <person name="Henrissat B."/>
            <person name="Wiebenga A."/>
            <person name="De Vries R.P."/>
            <person name="Grigoriev I.V."/>
            <person name="Mortensen U.H."/>
            <person name="Andersen M.R."/>
            <person name="Baker S.E."/>
        </authorList>
    </citation>
    <scope>NUCLEOTIDE SEQUENCE [LARGE SCALE GENOMIC DNA]</scope>
    <source>
        <strain evidence="7 8">JOP 1030-1</strain>
    </source>
</reference>
<evidence type="ECO:0000256" key="3">
    <source>
        <dbReference type="ARBA" id="ARBA00022989"/>
    </source>
</evidence>
<feature type="transmembrane region" description="Helical" evidence="5">
    <location>
        <begin position="262"/>
        <end position="285"/>
    </location>
</feature>
<dbReference type="GO" id="GO:0022857">
    <property type="term" value="F:transmembrane transporter activity"/>
    <property type="evidence" value="ECO:0007669"/>
    <property type="project" value="InterPro"/>
</dbReference>
<evidence type="ECO:0000256" key="5">
    <source>
        <dbReference type="SAM" id="Phobius"/>
    </source>
</evidence>
<dbReference type="GeneID" id="37074979"/>
<feature type="domain" description="Major facilitator superfamily (MFS) profile" evidence="6">
    <location>
        <begin position="202"/>
        <end position="693"/>
    </location>
</feature>
<feature type="transmembrane region" description="Helical" evidence="5">
    <location>
        <begin position="353"/>
        <end position="375"/>
    </location>
</feature>
<gene>
    <name evidence="7" type="ORF">BP01DRAFT_349420</name>
</gene>
<evidence type="ECO:0000313" key="7">
    <source>
        <dbReference type="EMBL" id="PYH41262.1"/>
    </source>
</evidence>
<feature type="transmembrane region" description="Helical" evidence="5">
    <location>
        <begin position="475"/>
        <end position="495"/>
    </location>
</feature>
<accession>A0A319A182</accession>
<dbReference type="PANTHER" id="PTHR23501:SF43">
    <property type="entry name" value="MULTIDRUG TRANSPORTER, PUTATIVE (AFU_ORTHOLOGUE AFUA_6G03040)-RELATED"/>
    <property type="match status" value="1"/>
</dbReference>
<feature type="transmembrane region" description="Helical" evidence="5">
    <location>
        <begin position="515"/>
        <end position="534"/>
    </location>
</feature>
<evidence type="ECO:0000259" key="6">
    <source>
        <dbReference type="PROSITE" id="PS50850"/>
    </source>
</evidence>
<evidence type="ECO:0000256" key="2">
    <source>
        <dbReference type="ARBA" id="ARBA00022692"/>
    </source>
</evidence>
<dbReference type="InterPro" id="IPR036259">
    <property type="entry name" value="MFS_trans_sf"/>
</dbReference>
<evidence type="ECO:0000313" key="8">
    <source>
        <dbReference type="Proteomes" id="UP000248349"/>
    </source>
</evidence>
<organism evidence="7 8">
    <name type="scientific">Aspergillus saccharolyticus JOP 1030-1</name>
    <dbReference type="NCBI Taxonomy" id="1450539"/>
    <lineage>
        <taxon>Eukaryota</taxon>
        <taxon>Fungi</taxon>
        <taxon>Dikarya</taxon>
        <taxon>Ascomycota</taxon>
        <taxon>Pezizomycotina</taxon>
        <taxon>Eurotiomycetes</taxon>
        <taxon>Eurotiomycetidae</taxon>
        <taxon>Eurotiales</taxon>
        <taxon>Aspergillaceae</taxon>
        <taxon>Aspergillus</taxon>
        <taxon>Aspergillus subgen. Circumdati</taxon>
    </lineage>
</organism>
<dbReference type="SUPFAM" id="SSF103473">
    <property type="entry name" value="MFS general substrate transporter"/>
    <property type="match status" value="1"/>
</dbReference>
<evidence type="ECO:0000256" key="1">
    <source>
        <dbReference type="ARBA" id="ARBA00004141"/>
    </source>
</evidence>
<protein>
    <submittedName>
        <fullName evidence="7">Major facilitator superfamily transporter</fullName>
    </submittedName>
</protein>
<keyword evidence="8" id="KW-1185">Reference proteome</keyword>
<proteinExistence type="predicted"/>
<feature type="transmembrane region" description="Helical" evidence="5">
    <location>
        <begin position="239"/>
        <end position="256"/>
    </location>
</feature>
<dbReference type="Gene3D" id="3.40.50.1820">
    <property type="entry name" value="alpha/beta hydrolase"/>
    <property type="match status" value="1"/>
</dbReference>
<dbReference type="GO" id="GO:0005886">
    <property type="term" value="C:plasma membrane"/>
    <property type="evidence" value="ECO:0007669"/>
    <property type="project" value="TreeGrafter"/>
</dbReference>
<dbReference type="AlphaFoldDB" id="A0A319A182"/>
<dbReference type="Gene3D" id="1.20.1250.20">
    <property type="entry name" value="MFS general substrate transporter like domains"/>
    <property type="match status" value="1"/>
</dbReference>
<dbReference type="RefSeq" id="XP_025427244.1">
    <property type="nucleotide sequence ID" value="XM_025573751.1"/>
</dbReference>
<dbReference type="InterPro" id="IPR005645">
    <property type="entry name" value="FSH-like_dom"/>
</dbReference>
<dbReference type="PANTHER" id="PTHR23501">
    <property type="entry name" value="MAJOR FACILITATOR SUPERFAMILY"/>
    <property type="match status" value="1"/>
</dbReference>
<feature type="transmembrane region" description="Helical" evidence="5">
    <location>
        <begin position="203"/>
        <end position="227"/>
    </location>
</feature>
<dbReference type="PROSITE" id="PS50850">
    <property type="entry name" value="MFS"/>
    <property type="match status" value="1"/>
</dbReference>
<keyword evidence="4 5" id="KW-0472">Membrane</keyword>
<dbReference type="InterPro" id="IPR020846">
    <property type="entry name" value="MFS_dom"/>
</dbReference>
<feature type="transmembrane region" description="Helical" evidence="5">
    <location>
        <begin position="431"/>
        <end position="454"/>
    </location>
</feature>